<reference evidence="3" key="1">
    <citation type="journal article" date="2019" name="Int. J. Syst. Evol. Microbiol.">
        <title>The Global Catalogue of Microorganisms (GCM) 10K type strain sequencing project: providing services to taxonomists for standard genome sequencing and annotation.</title>
        <authorList>
            <consortium name="The Broad Institute Genomics Platform"/>
            <consortium name="The Broad Institute Genome Sequencing Center for Infectious Disease"/>
            <person name="Wu L."/>
            <person name="Ma J."/>
        </authorList>
    </citation>
    <scope>NUCLEOTIDE SEQUENCE [LARGE SCALE GENOMIC DNA]</scope>
    <source>
        <strain evidence="3">NBRC 101365</strain>
    </source>
</reference>
<keyword evidence="3" id="KW-1185">Reference proteome</keyword>
<evidence type="ECO:0000256" key="1">
    <source>
        <dbReference type="SAM" id="MobiDB-lite"/>
    </source>
</evidence>
<organism evidence="2 3">
    <name type="scientific">Labrys miyagiensis</name>
    <dbReference type="NCBI Taxonomy" id="346912"/>
    <lineage>
        <taxon>Bacteria</taxon>
        <taxon>Pseudomonadati</taxon>
        <taxon>Pseudomonadota</taxon>
        <taxon>Alphaproteobacteria</taxon>
        <taxon>Hyphomicrobiales</taxon>
        <taxon>Xanthobacteraceae</taxon>
        <taxon>Labrys</taxon>
    </lineage>
</organism>
<evidence type="ECO:0008006" key="4">
    <source>
        <dbReference type="Google" id="ProtNLM"/>
    </source>
</evidence>
<comment type="caution">
    <text evidence="2">The sequence shown here is derived from an EMBL/GenBank/DDBJ whole genome shotgun (WGS) entry which is preliminary data.</text>
</comment>
<dbReference type="Proteomes" id="UP001156882">
    <property type="component" value="Unassembled WGS sequence"/>
</dbReference>
<dbReference type="InterPro" id="IPR021252">
    <property type="entry name" value="DUF2794"/>
</dbReference>
<gene>
    <name evidence="2" type="ORF">GCM10007874_13370</name>
</gene>
<dbReference type="RefSeq" id="WP_284311137.1">
    <property type="nucleotide sequence ID" value="NZ_BSPC01000011.1"/>
</dbReference>
<evidence type="ECO:0000313" key="2">
    <source>
        <dbReference type="EMBL" id="GLS18320.1"/>
    </source>
</evidence>
<dbReference type="Pfam" id="PF10984">
    <property type="entry name" value="DUF2794"/>
    <property type="match status" value="1"/>
</dbReference>
<feature type="region of interest" description="Disordered" evidence="1">
    <location>
        <begin position="1"/>
        <end position="28"/>
    </location>
</feature>
<dbReference type="EMBL" id="BSPC01000011">
    <property type="protein sequence ID" value="GLS18320.1"/>
    <property type="molecule type" value="Genomic_DNA"/>
</dbReference>
<accession>A0ABQ6CDU8</accession>
<sequence>MTEADPPGSQVSRSESADIAYFPASRRPDPPAIAFDRHELRQIMNLYGRMVSYGEWRDYAIDFLRDKAVFSIFRRASEMPLYRIVKDPALAQRQGAYSVLAPTGMILKRGHDLARVLQVIDKPVRVVV</sequence>
<evidence type="ECO:0000313" key="3">
    <source>
        <dbReference type="Proteomes" id="UP001156882"/>
    </source>
</evidence>
<proteinExistence type="predicted"/>
<protein>
    <recommendedName>
        <fullName evidence="4">DUF2794 domain-containing protein</fullName>
    </recommendedName>
</protein>
<name>A0ABQ6CDU8_9HYPH</name>